<dbReference type="PANTHER" id="PTHR42929:SF1">
    <property type="entry name" value="INNER MEMBRANE ABC TRANSPORTER PERMEASE PROTEIN YDCU-RELATED"/>
    <property type="match status" value="1"/>
</dbReference>
<evidence type="ECO:0000256" key="6">
    <source>
        <dbReference type="ARBA" id="ARBA00022989"/>
    </source>
</evidence>
<feature type="transmembrane region" description="Helical" evidence="8">
    <location>
        <begin position="233"/>
        <end position="255"/>
    </location>
</feature>
<accession>A0A1H8V6L0</accession>
<dbReference type="SUPFAM" id="SSF161098">
    <property type="entry name" value="MetI-like"/>
    <property type="match status" value="1"/>
</dbReference>
<keyword evidence="6 8" id="KW-1133">Transmembrane helix</keyword>
<feature type="transmembrane region" description="Helical" evidence="8">
    <location>
        <begin position="35"/>
        <end position="61"/>
    </location>
</feature>
<evidence type="ECO:0000256" key="8">
    <source>
        <dbReference type="RuleBase" id="RU363032"/>
    </source>
</evidence>
<dbReference type="InterPro" id="IPR000515">
    <property type="entry name" value="MetI-like"/>
</dbReference>
<feature type="transmembrane region" description="Helical" evidence="8">
    <location>
        <begin position="149"/>
        <end position="166"/>
    </location>
</feature>
<dbReference type="OrthoDB" id="307474at2157"/>
<feature type="transmembrane region" description="Helical" evidence="8">
    <location>
        <begin position="276"/>
        <end position="297"/>
    </location>
</feature>
<reference evidence="11" key="1">
    <citation type="submission" date="2016-10" db="EMBL/GenBank/DDBJ databases">
        <authorList>
            <person name="Varghese N."/>
            <person name="Submissions S."/>
        </authorList>
    </citation>
    <scope>NUCLEOTIDE SEQUENCE [LARGE SCALE GENOMIC DNA]</scope>
    <source>
        <strain evidence="11">CGMCC 1.10121</strain>
    </source>
</reference>
<feature type="transmembrane region" description="Helical" evidence="8">
    <location>
        <begin position="89"/>
        <end position="113"/>
    </location>
</feature>
<gene>
    <name evidence="10" type="ORF">SAMN04487948_11492</name>
</gene>
<organism evidence="10 11">
    <name type="scientific">Halogranum amylolyticum</name>
    <dbReference type="NCBI Taxonomy" id="660520"/>
    <lineage>
        <taxon>Archaea</taxon>
        <taxon>Methanobacteriati</taxon>
        <taxon>Methanobacteriota</taxon>
        <taxon>Stenosarchaea group</taxon>
        <taxon>Halobacteria</taxon>
        <taxon>Halobacteriales</taxon>
        <taxon>Haloferacaceae</taxon>
    </lineage>
</organism>
<evidence type="ECO:0000259" key="9">
    <source>
        <dbReference type="PROSITE" id="PS50928"/>
    </source>
</evidence>
<dbReference type="RefSeq" id="WP_139246703.1">
    <property type="nucleotide sequence ID" value="NZ_FODV01000014.1"/>
</dbReference>
<comment type="subcellular location">
    <subcellularLocation>
        <location evidence="1 8">Cell membrane</location>
        <topology evidence="1 8">Multi-pass membrane protein</topology>
    </subcellularLocation>
</comment>
<evidence type="ECO:0000256" key="7">
    <source>
        <dbReference type="ARBA" id="ARBA00023136"/>
    </source>
</evidence>
<dbReference type="PROSITE" id="PS50928">
    <property type="entry name" value="ABC_TM1"/>
    <property type="match status" value="1"/>
</dbReference>
<evidence type="ECO:0000313" key="11">
    <source>
        <dbReference type="Proteomes" id="UP000199126"/>
    </source>
</evidence>
<dbReference type="GO" id="GO:0005886">
    <property type="term" value="C:plasma membrane"/>
    <property type="evidence" value="ECO:0007669"/>
    <property type="project" value="UniProtKB-SubCell"/>
</dbReference>
<dbReference type="Gene3D" id="1.10.3720.10">
    <property type="entry name" value="MetI-like"/>
    <property type="match status" value="1"/>
</dbReference>
<dbReference type="GO" id="GO:0055085">
    <property type="term" value="P:transmembrane transport"/>
    <property type="evidence" value="ECO:0007669"/>
    <property type="project" value="InterPro"/>
</dbReference>
<keyword evidence="5 8" id="KW-0812">Transmembrane</keyword>
<keyword evidence="3 8" id="KW-0813">Transport</keyword>
<evidence type="ECO:0000313" key="10">
    <source>
        <dbReference type="EMBL" id="SEP11075.1"/>
    </source>
</evidence>
<keyword evidence="11" id="KW-1185">Reference proteome</keyword>
<keyword evidence="7 8" id="KW-0472">Membrane</keyword>
<dbReference type="CDD" id="cd06261">
    <property type="entry name" value="TM_PBP2"/>
    <property type="match status" value="1"/>
</dbReference>
<proteinExistence type="inferred from homology"/>
<feature type="transmembrane region" description="Helical" evidence="8">
    <location>
        <begin position="125"/>
        <end position="143"/>
    </location>
</feature>
<feature type="transmembrane region" description="Helical" evidence="8">
    <location>
        <begin position="178"/>
        <end position="197"/>
    </location>
</feature>
<evidence type="ECO:0000256" key="2">
    <source>
        <dbReference type="ARBA" id="ARBA00007069"/>
    </source>
</evidence>
<name>A0A1H8V6L0_9EURY</name>
<dbReference type="PANTHER" id="PTHR42929">
    <property type="entry name" value="INNER MEMBRANE ABC TRANSPORTER PERMEASE PROTEIN YDCU-RELATED-RELATED"/>
    <property type="match status" value="1"/>
</dbReference>
<sequence length="314" mass="34775">MSYASRLRSLLPAHVSKQLHRFSSLSQRYKNVVPALQLTTGLAVLALFLSSLAIIVFYSFLMQAPPQTGAEFTIQNYVEFLSNDLYRLVLWQSLVIAVESTVAALLVAYPVAYYLAFTESEHKNLMLLLVILPFWINLVIRTYAWRLILGNQGIVNYLLVDIFAIYNQPQNLLFSQGSIVLGLLHIFLPYMVLPMYVSLDNIDREHIEAAKNLGANDVQAFYEVTLPQSLPGAAAGIVLSFVLAFGAFVVPLLLGGTENLMIANLIGQAFIEQFDWSLGSAMAICVTVFVLAFVYVFNSIVGLEELYSAGGDAE</sequence>
<evidence type="ECO:0000256" key="4">
    <source>
        <dbReference type="ARBA" id="ARBA00022475"/>
    </source>
</evidence>
<comment type="similarity">
    <text evidence="2">Belongs to the binding-protein-dependent transport system permease family. CysTW subfamily.</text>
</comment>
<dbReference type="AlphaFoldDB" id="A0A1H8V6L0"/>
<dbReference type="InterPro" id="IPR035906">
    <property type="entry name" value="MetI-like_sf"/>
</dbReference>
<evidence type="ECO:0000256" key="1">
    <source>
        <dbReference type="ARBA" id="ARBA00004651"/>
    </source>
</evidence>
<dbReference type="Pfam" id="PF00528">
    <property type="entry name" value="BPD_transp_1"/>
    <property type="match status" value="1"/>
</dbReference>
<evidence type="ECO:0000256" key="3">
    <source>
        <dbReference type="ARBA" id="ARBA00022448"/>
    </source>
</evidence>
<feature type="domain" description="ABC transmembrane type-1" evidence="9">
    <location>
        <begin position="90"/>
        <end position="297"/>
    </location>
</feature>
<dbReference type="EMBL" id="FODV01000014">
    <property type="protein sequence ID" value="SEP11075.1"/>
    <property type="molecule type" value="Genomic_DNA"/>
</dbReference>
<dbReference type="Proteomes" id="UP000199126">
    <property type="component" value="Unassembled WGS sequence"/>
</dbReference>
<keyword evidence="4" id="KW-1003">Cell membrane</keyword>
<protein>
    <submittedName>
        <fullName evidence="10">Spermidine/putrescine transport system permease protein</fullName>
    </submittedName>
</protein>
<evidence type="ECO:0000256" key="5">
    <source>
        <dbReference type="ARBA" id="ARBA00022692"/>
    </source>
</evidence>